<dbReference type="Pfam" id="PF13391">
    <property type="entry name" value="HNH_2"/>
    <property type="match status" value="1"/>
</dbReference>
<protein>
    <submittedName>
        <fullName evidence="3">HNH endonuclease</fullName>
    </submittedName>
</protein>
<dbReference type="AlphaFoldDB" id="A0A433N9P6"/>
<dbReference type="Proteomes" id="UP000762586">
    <property type="component" value="Unassembled WGS sequence"/>
</dbReference>
<gene>
    <name evidence="3" type="ORF">F126LOC_010235</name>
    <name evidence="2" type="ORF">H4F48_03035</name>
</gene>
<evidence type="ECO:0000313" key="3">
    <source>
        <dbReference type="EMBL" id="QPK26114.1"/>
    </source>
</evidence>
<proteinExistence type="predicted"/>
<dbReference type="Proteomes" id="UP000269351">
    <property type="component" value="Chromosome"/>
</dbReference>
<accession>A0A433N9P6</accession>
<name>A0A433N9P6_9GAMM</name>
<dbReference type="InterPro" id="IPR003615">
    <property type="entry name" value="HNH_nuc"/>
</dbReference>
<organism evidence="3 4">
    <name type="scientific">Pectobacterium brasiliense</name>
    <dbReference type="NCBI Taxonomy" id="180957"/>
    <lineage>
        <taxon>Bacteria</taxon>
        <taxon>Pseudomonadati</taxon>
        <taxon>Pseudomonadota</taxon>
        <taxon>Gammaproteobacteria</taxon>
        <taxon>Enterobacterales</taxon>
        <taxon>Pectobacteriaceae</taxon>
        <taxon>Pectobacterium</taxon>
    </lineage>
</organism>
<reference evidence="2 5" key="1">
    <citation type="submission" date="2020-07" db="EMBL/GenBank/DDBJ databases">
        <title>A pangenomic view of the genus Pectobacterium provides insights into genome organization, phylogeny, and virulence.</title>
        <authorList>
            <person name="Jonkheer E."/>
            <person name="Brankovics B."/>
            <person name="Houwers I."/>
            <person name="Van Der Wolf J."/>
            <person name="Bonants P."/>
            <person name="Vreeburg R."/>
            <person name="Bollema R."/>
            <person name="De Haan J."/>
            <person name="Berke L."/>
            <person name="De Ridder D."/>
            <person name="Smit S."/>
            <person name="Van Der Lee T.A.J."/>
        </authorList>
    </citation>
    <scope>NUCLEOTIDE SEQUENCE [LARGE SCALE GENOMIC DNA]</scope>
    <source>
        <strain evidence="2 5">NAK:384</strain>
    </source>
</reference>
<sequence length="525" mass="57978">MLDYQRNGERITTGQNGRYSYSVWKTNHYAFGHYAGGCWMTVHAGSRAEHRATAETWGVKLSGFSRAEWRELDEVSDKLNFTLHITDNQVYFLDPKYNKIVVTADAVGRAQVRGALERIAKDRNKSLPQKVAQSKEAKRAAAIARTQKLLRPEAPTKVEEESAAPLLDLTPLETVADNLRATAEHMAGTTPTIMPYSRTKEARAGVPPEQVAAFRKWARDLRGAFKKLPILSQYEAFMAGGNAKNWEVPLGEPAQQQRASATEPEQPAPTVIAASVATLADRWGASVRPTRSKPTGRLRVPLTEGEKRALGIAETVEPTKIAPVLHDAHVIAYKDHCKASQERNQIASRREAIERMAGDRKPVITPLVKPEPVAEPIAPAPVVMLHDAHIFAYRLGRANRLRALRRQIVREGQGKFRAYVLANFTGCVITGQREGVEAAHVVPVATGGSMHPENGLCLVSWLHTAFDALAFSVCPETLAVRVAQHARQWLNIDGVQIQNGQIWPVDRGALAHHFERFKEASSLGN</sequence>
<dbReference type="EMBL" id="CP065031">
    <property type="protein sequence ID" value="QPK26114.1"/>
    <property type="molecule type" value="Genomic_DNA"/>
</dbReference>
<keyword evidence="3" id="KW-0378">Hydrolase</keyword>
<reference evidence="3 4" key="2">
    <citation type="submission" date="2020-11" db="EMBL/GenBank/DDBJ databases">
        <title>Complete genome sequence of Pectobacterium brasiliense strain F126.</title>
        <authorList>
            <person name="Miroshnikov K."/>
            <person name="Vo T.N.H."/>
            <person name="Khodykina M.V."/>
            <person name="Kabanova A.P."/>
            <person name="Shneider M."/>
            <person name="Korzhenkov A."/>
            <person name="Toschakov S.V."/>
            <person name="Miroshnikov K.A."/>
            <person name="Ignatov A.N."/>
            <person name="Mikhailova Y.V."/>
            <person name="Shelenkov A."/>
            <person name="Yanushevich Y.G."/>
            <person name="Evseev P.V."/>
        </authorList>
    </citation>
    <scope>NUCLEOTIDE SEQUENCE [LARGE SCALE GENOMIC DNA]</scope>
    <source>
        <strain evidence="3 4">F126</strain>
    </source>
</reference>
<dbReference type="RefSeq" id="WP_119871712.1">
    <property type="nucleotide sequence ID" value="NZ_BSWF01000007.1"/>
</dbReference>
<dbReference type="GO" id="GO:0004519">
    <property type="term" value="F:endonuclease activity"/>
    <property type="evidence" value="ECO:0007669"/>
    <property type="project" value="UniProtKB-KW"/>
</dbReference>
<evidence type="ECO:0000259" key="1">
    <source>
        <dbReference type="Pfam" id="PF13391"/>
    </source>
</evidence>
<evidence type="ECO:0000313" key="4">
    <source>
        <dbReference type="Proteomes" id="UP000269351"/>
    </source>
</evidence>
<feature type="domain" description="HNH nuclease" evidence="1">
    <location>
        <begin position="427"/>
        <end position="473"/>
    </location>
</feature>
<keyword evidence="5" id="KW-1185">Reference proteome</keyword>
<evidence type="ECO:0000313" key="2">
    <source>
        <dbReference type="EMBL" id="MBN3105049.1"/>
    </source>
</evidence>
<keyword evidence="3" id="KW-0540">Nuclease</keyword>
<evidence type="ECO:0000313" key="5">
    <source>
        <dbReference type="Proteomes" id="UP000762586"/>
    </source>
</evidence>
<dbReference type="EMBL" id="JACGET010000003">
    <property type="protein sequence ID" value="MBN3105049.1"/>
    <property type="molecule type" value="Genomic_DNA"/>
</dbReference>
<keyword evidence="3" id="KW-0255">Endonuclease</keyword>